<keyword evidence="4" id="KW-1185">Reference proteome</keyword>
<feature type="region of interest" description="Disordered" evidence="1">
    <location>
        <begin position="1"/>
        <end position="39"/>
    </location>
</feature>
<organism evidence="3 4">
    <name type="scientific">Desulfovibrio legallii</name>
    <dbReference type="NCBI Taxonomy" id="571438"/>
    <lineage>
        <taxon>Bacteria</taxon>
        <taxon>Pseudomonadati</taxon>
        <taxon>Thermodesulfobacteriota</taxon>
        <taxon>Desulfovibrionia</taxon>
        <taxon>Desulfovibrionales</taxon>
        <taxon>Desulfovibrionaceae</taxon>
        <taxon>Desulfovibrio</taxon>
    </lineage>
</organism>
<reference evidence="3 4" key="1">
    <citation type="submission" date="2018-12" db="EMBL/GenBank/DDBJ databases">
        <title>First genome draft of Desulfovibrio legallis sp. nov.</title>
        <authorList>
            <person name="Ben Dhia O."/>
            <person name="Najjari A."/>
            <person name="Ferjani R."/>
            <person name="Fhoula I."/>
            <person name="Fardeau M.-L."/>
            <person name="Boudabbous A."/>
            <person name="Ouzari H.I."/>
        </authorList>
    </citation>
    <scope>NUCLEOTIDE SEQUENCE [LARGE SCALE GENOMIC DNA]</scope>
    <source>
        <strain evidence="3 4">H1T</strain>
    </source>
</reference>
<accession>A0A6H3FFC4</accession>
<dbReference type="RefSeq" id="WP_130957780.1">
    <property type="nucleotide sequence ID" value="NZ_JBHSHA010000020.1"/>
</dbReference>
<proteinExistence type="predicted"/>
<dbReference type="Pfam" id="PF18932">
    <property type="entry name" value="DUF5681"/>
    <property type="match status" value="1"/>
</dbReference>
<sequence length="156" mass="16275">MKTQPTENLQKEGRTPDGRFAPGHTGNPKGRAPGSRNKATQAALALMEGQLEQITQTLVDAALGGDLTAIRLILERLVPPCKEKALPPISLPPVPDAQSLPKLTAAILGAVADGCITPGEGQALAALASTHAKNLELAELEQRIAALERTQGKGRP</sequence>
<evidence type="ECO:0000259" key="2">
    <source>
        <dbReference type="Pfam" id="PF18932"/>
    </source>
</evidence>
<name>A0A6H3FFC4_9BACT</name>
<evidence type="ECO:0000313" key="4">
    <source>
        <dbReference type="Proteomes" id="UP000292919"/>
    </source>
</evidence>
<protein>
    <recommendedName>
        <fullName evidence="2">DUF5681 domain-containing protein</fullName>
    </recommendedName>
</protein>
<evidence type="ECO:0000313" key="3">
    <source>
        <dbReference type="EMBL" id="TBH80988.1"/>
    </source>
</evidence>
<evidence type="ECO:0000256" key="1">
    <source>
        <dbReference type="SAM" id="MobiDB-lite"/>
    </source>
</evidence>
<dbReference type="EMBL" id="SIXC01000003">
    <property type="protein sequence ID" value="TBH80988.1"/>
    <property type="molecule type" value="Genomic_DNA"/>
</dbReference>
<gene>
    <name evidence="3" type="ORF">EB812_02540</name>
</gene>
<comment type="caution">
    <text evidence="3">The sequence shown here is derived from an EMBL/GenBank/DDBJ whole genome shotgun (WGS) entry which is preliminary data.</text>
</comment>
<dbReference type="Proteomes" id="UP000292919">
    <property type="component" value="Unassembled WGS sequence"/>
</dbReference>
<feature type="domain" description="DUF5681" evidence="2">
    <location>
        <begin position="17"/>
        <end position="78"/>
    </location>
</feature>
<dbReference type="AlphaFoldDB" id="A0A6H3FFC4"/>
<dbReference type="InterPro" id="IPR043736">
    <property type="entry name" value="DUF5681"/>
</dbReference>